<name>A0A9N9QSD3_9CUCU</name>
<dbReference type="Pfam" id="PF14291">
    <property type="entry name" value="DUF4371"/>
    <property type="match status" value="1"/>
</dbReference>
<dbReference type="AlphaFoldDB" id="A0A9N9QSD3"/>
<evidence type="ECO:0000313" key="3">
    <source>
        <dbReference type="Proteomes" id="UP001152799"/>
    </source>
</evidence>
<dbReference type="OrthoDB" id="6774949at2759"/>
<organism evidence="2 3">
    <name type="scientific">Ceutorhynchus assimilis</name>
    <name type="common">cabbage seed weevil</name>
    <dbReference type="NCBI Taxonomy" id="467358"/>
    <lineage>
        <taxon>Eukaryota</taxon>
        <taxon>Metazoa</taxon>
        <taxon>Ecdysozoa</taxon>
        <taxon>Arthropoda</taxon>
        <taxon>Hexapoda</taxon>
        <taxon>Insecta</taxon>
        <taxon>Pterygota</taxon>
        <taxon>Neoptera</taxon>
        <taxon>Endopterygota</taxon>
        <taxon>Coleoptera</taxon>
        <taxon>Polyphaga</taxon>
        <taxon>Cucujiformia</taxon>
        <taxon>Curculionidae</taxon>
        <taxon>Ceutorhynchinae</taxon>
        <taxon>Ceutorhynchus</taxon>
    </lineage>
</organism>
<protein>
    <recommendedName>
        <fullName evidence="1">DUF4371 domain-containing protein</fullName>
    </recommendedName>
</protein>
<proteinExistence type="predicted"/>
<keyword evidence="3" id="KW-1185">Reference proteome</keyword>
<accession>A0A9N9QSD3</accession>
<dbReference type="InterPro" id="IPR025398">
    <property type="entry name" value="DUF4371"/>
</dbReference>
<evidence type="ECO:0000259" key="1">
    <source>
        <dbReference type="Pfam" id="PF14291"/>
    </source>
</evidence>
<dbReference type="PANTHER" id="PTHR45749:SF21">
    <property type="entry name" value="DUF4371 DOMAIN-CONTAINING PROTEIN"/>
    <property type="match status" value="1"/>
</dbReference>
<reference evidence="2" key="1">
    <citation type="submission" date="2022-01" db="EMBL/GenBank/DDBJ databases">
        <authorList>
            <person name="King R."/>
        </authorList>
    </citation>
    <scope>NUCLEOTIDE SEQUENCE</scope>
</reference>
<sequence>MKQVLEMSSGSVKYLSPKIQNELISGTSDLLLNKLVKEITLASYYSSFLDTTQDISKFDQLSVIIRTVQLVRDKDMYVVGFEIKETFLGFHEITDHTAGGMVTKVKAILENLNIAINKCYGQGYDGASVMSGA</sequence>
<dbReference type="PANTHER" id="PTHR45749">
    <property type="match status" value="1"/>
</dbReference>
<gene>
    <name evidence="2" type="ORF">CEUTPL_LOCUS12526</name>
</gene>
<dbReference type="Proteomes" id="UP001152799">
    <property type="component" value="Chromosome 8"/>
</dbReference>
<evidence type="ECO:0000313" key="2">
    <source>
        <dbReference type="EMBL" id="CAG9772104.1"/>
    </source>
</evidence>
<dbReference type="EMBL" id="OU892284">
    <property type="protein sequence ID" value="CAG9772104.1"/>
    <property type="molecule type" value="Genomic_DNA"/>
</dbReference>
<feature type="domain" description="DUF4371" evidence="1">
    <location>
        <begin position="3"/>
        <end position="132"/>
    </location>
</feature>